<evidence type="ECO:0000256" key="2">
    <source>
        <dbReference type="ARBA" id="ARBA00022737"/>
    </source>
</evidence>
<organism evidence="5 6">
    <name type="scientific">Patiria miniata</name>
    <name type="common">Bat star</name>
    <name type="synonym">Asterina miniata</name>
    <dbReference type="NCBI Taxonomy" id="46514"/>
    <lineage>
        <taxon>Eukaryota</taxon>
        <taxon>Metazoa</taxon>
        <taxon>Echinodermata</taxon>
        <taxon>Eleutherozoa</taxon>
        <taxon>Asterozoa</taxon>
        <taxon>Asteroidea</taxon>
        <taxon>Valvatacea</taxon>
        <taxon>Valvatida</taxon>
        <taxon>Asterinidae</taxon>
        <taxon>Patiria</taxon>
    </lineage>
</organism>
<name>A0A914BAA2_PATMI</name>
<keyword evidence="2" id="KW-0677">Repeat</keyword>
<dbReference type="Gene3D" id="3.10.100.10">
    <property type="entry name" value="Mannose-Binding Protein A, subunit A"/>
    <property type="match status" value="1"/>
</dbReference>
<keyword evidence="1" id="KW-0245">EGF-like domain</keyword>
<feature type="domain" description="EGF-like" evidence="4">
    <location>
        <begin position="312"/>
        <end position="323"/>
    </location>
</feature>
<evidence type="ECO:0000256" key="1">
    <source>
        <dbReference type="ARBA" id="ARBA00022536"/>
    </source>
</evidence>
<dbReference type="SMART" id="SM00181">
    <property type="entry name" value="EGF"/>
    <property type="match status" value="4"/>
</dbReference>
<evidence type="ECO:0000256" key="3">
    <source>
        <dbReference type="ARBA" id="ARBA00023157"/>
    </source>
</evidence>
<dbReference type="OrthoDB" id="441660at2759"/>
<keyword evidence="3" id="KW-1015">Disulfide bond</keyword>
<dbReference type="RefSeq" id="XP_038073016.1">
    <property type="nucleotide sequence ID" value="XM_038217088.1"/>
</dbReference>
<dbReference type="PANTHER" id="PTHR11219:SF69">
    <property type="entry name" value="TENEURIN-A"/>
    <property type="match status" value="1"/>
</dbReference>
<evidence type="ECO:0000313" key="6">
    <source>
        <dbReference type="Proteomes" id="UP000887568"/>
    </source>
</evidence>
<reference evidence="5" key="1">
    <citation type="submission" date="2022-11" db="UniProtKB">
        <authorList>
            <consortium name="EnsemblMetazoa"/>
        </authorList>
    </citation>
    <scope>IDENTIFICATION</scope>
</reference>
<dbReference type="InterPro" id="IPR051216">
    <property type="entry name" value="Teneurin"/>
</dbReference>
<dbReference type="Proteomes" id="UP000887568">
    <property type="component" value="Unplaced"/>
</dbReference>
<evidence type="ECO:0000313" key="5">
    <source>
        <dbReference type="EnsemblMetazoa" id="XP_038073016.1"/>
    </source>
</evidence>
<protein>
    <recommendedName>
        <fullName evidence="4">EGF-like domain-containing protein</fullName>
    </recommendedName>
</protein>
<proteinExistence type="predicted"/>
<dbReference type="AlphaFoldDB" id="A0A914BAA2"/>
<dbReference type="PANTHER" id="PTHR11219">
    <property type="entry name" value="TENEURIN AND N-ACETYLGLUCOSAMINE-1-PHOSPHODIESTER ALPHA-N-ACETYLGLUCOSAMINIDASE"/>
    <property type="match status" value="1"/>
</dbReference>
<dbReference type="GeneID" id="119741337"/>
<evidence type="ECO:0000259" key="4">
    <source>
        <dbReference type="PROSITE" id="PS00022"/>
    </source>
</evidence>
<dbReference type="PROSITE" id="PS00022">
    <property type="entry name" value="EGF_1"/>
    <property type="match status" value="1"/>
</dbReference>
<accession>A0A914BAA2</accession>
<sequence>MSHVISPSLTLPSVGEQFTNEVQLNSTVTWPAVTATNSDDQPITCTFSSGDAAVGLTGGVFGVGSHTINCTVINDGGCITSGSFTFNVTVCSLMCLNGGTLDLERCQCGCTQSWTGDTCSSSLSYVLVPTISTQCITAGQAPVSLTWNEVTGNKTSTTAIGVICQDSGDGRNVSVTGGIFGVGSHSVICIAQFSDGSVDTAGFTFNVTLSPSLTLPTVGEQFTNEVQLNSTVTWPAVTATNSDDQPITCTDSSGDAAVSLTGGVFGVGSHTINCTVLNDGGCITSENFTFNVTVCSLMCLNGGTLDLKRCQCGCTQSWTGDTCSSSLSYVLVPTISTQCITAGQAPVSLTWNEVTGNTTSTTAIGVICQDSGDGRNVSVNGGIFGVGSHSVICIAQFSDGSVDTAGFTFNVTLSPSLTLPTVGEQFTNEVQLNSTVTWPAVTATNSDDQPITCTDSSGDAAVGLTGGVFRVGSHTINCTVINDGGCITSENFTFNVTVCSLMCLNGGTLDLERCQCGCTQSWTGDTCSSSPASYVLVPTISTQCITAGQAPVSLTWNEVLATKLSPSLTLPTVGEHFTNDVQLNSTVTWPAVTATNSDDRPITCTNSSGDAAVGLTGGVFRVGSHTINCTVINDGGCITSGSFAFNVTVCSLMCLNGGTLDLERCQCGCTQSWTGDTCSASRNSCTNGWHRVGTMCYKIVYFPSQGDRMTWAQAEAACVADGGHLASLHTQQQQHYIYGEYIYLL</sequence>
<dbReference type="EnsemblMetazoa" id="XM_038217088.1">
    <property type="protein sequence ID" value="XP_038073016.1"/>
    <property type="gene ID" value="LOC119741337"/>
</dbReference>
<dbReference type="InterPro" id="IPR016187">
    <property type="entry name" value="CTDL_fold"/>
</dbReference>
<dbReference type="SUPFAM" id="SSF56436">
    <property type="entry name" value="C-type lectin-like"/>
    <property type="match status" value="1"/>
</dbReference>
<dbReference type="InterPro" id="IPR016186">
    <property type="entry name" value="C-type_lectin-like/link_sf"/>
</dbReference>
<dbReference type="InterPro" id="IPR000742">
    <property type="entry name" value="EGF"/>
</dbReference>
<keyword evidence="6" id="KW-1185">Reference proteome</keyword>